<evidence type="ECO:0000259" key="6">
    <source>
        <dbReference type="Pfam" id="PF07669"/>
    </source>
</evidence>
<dbReference type="Pfam" id="PF07669">
    <property type="entry name" value="Eco57I"/>
    <property type="match status" value="1"/>
</dbReference>
<proteinExistence type="predicted"/>
<dbReference type="GO" id="GO:0009007">
    <property type="term" value="F:site-specific DNA-methyltransferase (adenine-specific) activity"/>
    <property type="evidence" value="ECO:0007669"/>
    <property type="project" value="UniProtKB-EC"/>
</dbReference>
<dbReference type="GO" id="GO:0003676">
    <property type="term" value="F:nucleic acid binding"/>
    <property type="evidence" value="ECO:0007669"/>
    <property type="project" value="InterPro"/>
</dbReference>
<dbReference type="GO" id="GO:0032259">
    <property type="term" value="P:methylation"/>
    <property type="evidence" value="ECO:0007669"/>
    <property type="project" value="UniProtKB-KW"/>
</dbReference>
<dbReference type="AlphaFoldDB" id="A0A367J9P0"/>
<dbReference type="OrthoDB" id="2441416at2759"/>
<dbReference type="GO" id="GO:0006304">
    <property type="term" value="P:DNA modification"/>
    <property type="evidence" value="ECO:0007669"/>
    <property type="project" value="InterPro"/>
</dbReference>
<evidence type="ECO:0000256" key="2">
    <source>
        <dbReference type="ARBA" id="ARBA00022603"/>
    </source>
</evidence>
<dbReference type="PRINTS" id="PR00507">
    <property type="entry name" value="N12N6MTFRASE"/>
</dbReference>
<dbReference type="PROSITE" id="PS00092">
    <property type="entry name" value="N6_MTASE"/>
    <property type="match status" value="1"/>
</dbReference>
<name>A0A367J9P0_RHIST</name>
<feature type="domain" description="Type II methyltransferase M.TaqI-like" evidence="6">
    <location>
        <begin position="243"/>
        <end position="416"/>
    </location>
</feature>
<evidence type="ECO:0000256" key="3">
    <source>
        <dbReference type="ARBA" id="ARBA00022679"/>
    </source>
</evidence>
<dbReference type="InterPro" id="IPR011639">
    <property type="entry name" value="MethylTrfase_TaqI-like_dom"/>
</dbReference>
<dbReference type="InterPro" id="IPR002052">
    <property type="entry name" value="DNA_methylase_N6_adenine_CS"/>
</dbReference>
<keyword evidence="8" id="KW-1185">Reference proteome</keyword>
<dbReference type="Gene3D" id="3.40.50.150">
    <property type="entry name" value="Vaccinia Virus protein VP39"/>
    <property type="match status" value="1"/>
</dbReference>
<keyword evidence="4" id="KW-0949">S-adenosyl-L-methionine</keyword>
<dbReference type="PANTHER" id="PTHR33841:SF1">
    <property type="entry name" value="DNA METHYLTRANSFERASE A"/>
    <property type="match status" value="1"/>
</dbReference>
<keyword evidence="2" id="KW-0489">Methyltransferase</keyword>
<evidence type="ECO:0000256" key="4">
    <source>
        <dbReference type="ARBA" id="ARBA00022691"/>
    </source>
</evidence>
<protein>
    <recommendedName>
        <fullName evidence="1">site-specific DNA-methyltransferase (adenine-specific)</fullName>
        <ecNumber evidence="1">2.1.1.72</ecNumber>
    </recommendedName>
</protein>
<feature type="non-terminal residue" evidence="7">
    <location>
        <position position="898"/>
    </location>
</feature>
<gene>
    <name evidence="7" type="ORF">CU098_000101</name>
</gene>
<organism evidence="7 8">
    <name type="scientific">Rhizopus stolonifer</name>
    <name type="common">Rhizopus nigricans</name>
    <dbReference type="NCBI Taxonomy" id="4846"/>
    <lineage>
        <taxon>Eukaryota</taxon>
        <taxon>Fungi</taxon>
        <taxon>Fungi incertae sedis</taxon>
        <taxon>Mucoromycota</taxon>
        <taxon>Mucoromycotina</taxon>
        <taxon>Mucoromycetes</taxon>
        <taxon>Mucorales</taxon>
        <taxon>Mucorineae</taxon>
        <taxon>Rhizopodaceae</taxon>
        <taxon>Rhizopus</taxon>
    </lineage>
</organism>
<evidence type="ECO:0000313" key="7">
    <source>
        <dbReference type="EMBL" id="RCH86636.1"/>
    </source>
</evidence>
<dbReference type="PANTHER" id="PTHR33841">
    <property type="entry name" value="DNA METHYLTRANSFERASE YEEA-RELATED"/>
    <property type="match status" value="1"/>
</dbReference>
<keyword evidence="3" id="KW-0808">Transferase</keyword>
<accession>A0A367J9P0</accession>
<comment type="caution">
    <text evidence="7">The sequence shown here is derived from an EMBL/GenBank/DDBJ whole genome shotgun (WGS) entry which is preliminary data.</text>
</comment>
<evidence type="ECO:0000256" key="5">
    <source>
        <dbReference type="ARBA" id="ARBA00047942"/>
    </source>
</evidence>
<reference evidence="7 8" key="1">
    <citation type="journal article" date="2018" name="G3 (Bethesda)">
        <title>Phylogenetic and Phylogenomic Definition of Rhizopus Species.</title>
        <authorList>
            <person name="Gryganskyi A.P."/>
            <person name="Golan J."/>
            <person name="Dolatabadi S."/>
            <person name="Mondo S."/>
            <person name="Robb S."/>
            <person name="Idnurm A."/>
            <person name="Muszewska A."/>
            <person name="Steczkiewicz K."/>
            <person name="Masonjones S."/>
            <person name="Liao H.L."/>
            <person name="Gajdeczka M.T."/>
            <person name="Anike F."/>
            <person name="Vuek A."/>
            <person name="Anishchenko I.M."/>
            <person name="Voigt K."/>
            <person name="de Hoog G.S."/>
            <person name="Smith M.E."/>
            <person name="Heitman J."/>
            <person name="Vilgalys R."/>
            <person name="Stajich J.E."/>
        </authorList>
    </citation>
    <scope>NUCLEOTIDE SEQUENCE [LARGE SCALE GENOMIC DNA]</scope>
    <source>
        <strain evidence="7 8">LSU 92-RS-03</strain>
    </source>
</reference>
<feature type="non-terminal residue" evidence="7">
    <location>
        <position position="1"/>
    </location>
</feature>
<dbReference type="InterPro" id="IPR050953">
    <property type="entry name" value="N4_N6_ade-DNA_methylase"/>
</dbReference>
<evidence type="ECO:0000256" key="1">
    <source>
        <dbReference type="ARBA" id="ARBA00011900"/>
    </source>
</evidence>
<dbReference type="EMBL" id="PJQM01003891">
    <property type="protein sequence ID" value="RCH86636.1"/>
    <property type="molecule type" value="Genomic_DNA"/>
</dbReference>
<dbReference type="Proteomes" id="UP000253551">
    <property type="component" value="Unassembled WGS sequence"/>
</dbReference>
<dbReference type="InterPro" id="IPR029063">
    <property type="entry name" value="SAM-dependent_MTases_sf"/>
</dbReference>
<dbReference type="SUPFAM" id="SSF53335">
    <property type="entry name" value="S-adenosyl-L-methionine-dependent methyltransferases"/>
    <property type="match status" value="1"/>
</dbReference>
<comment type="catalytic activity">
    <reaction evidence="5">
        <text>a 2'-deoxyadenosine in DNA + S-adenosyl-L-methionine = an N(6)-methyl-2'-deoxyadenosine in DNA + S-adenosyl-L-homocysteine + H(+)</text>
        <dbReference type="Rhea" id="RHEA:15197"/>
        <dbReference type="Rhea" id="RHEA-COMP:12418"/>
        <dbReference type="Rhea" id="RHEA-COMP:12419"/>
        <dbReference type="ChEBI" id="CHEBI:15378"/>
        <dbReference type="ChEBI" id="CHEBI:57856"/>
        <dbReference type="ChEBI" id="CHEBI:59789"/>
        <dbReference type="ChEBI" id="CHEBI:90615"/>
        <dbReference type="ChEBI" id="CHEBI:90616"/>
        <dbReference type="EC" id="2.1.1.72"/>
    </reaction>
</comment>
<dbReference type="EC" id="2.1.1.72" evidence="1"/>
<evidence type="ECO:0000313" key="8">
    <source>
        <dbReference type="Proteomes" id="UP000253551"/>
    </source>
</evidence>
<sequence>TMNNERSTKRQRSEDSAERETDLIIEALGIFILNIQGDIRRKQAETYIPSAAVNFLLQNTAHEDHNKEIYNDTYCLITGFITAYSTFIEIILSDSFNQFMQLFSVHDSLLNTPFLWYFYENRMTLRHRLRMHLGNLDISTSSIDDILSGFYTLHFLEISAQKHQKDHGQYYTPKAVIRFMWGKVIATNAFSLNGALPKILDPCLGIGSFLCEYINLLIEKSRVTIWDDSDRLAKLLTQDIPETIWGVEIDPFAYILCKLNMMVHLFPIYQRLIELHLSLAPGSINRLRLFCNDTLTLRLDTQDTFERNCSNLLRDPTRLKFHFIVTNPPYMIRRTGFVTQPDPTLYDQQILSGRGTQAYIYFMWIALQRIDDQKGQLCLITPSQWTILEFAQYLRKWMLLHCKVLDMYEFEPYKVWPKLQTDSLIFRICKRSATLFSKNYTLYLRYKIRITSLADILEQFNAFDPAKPQNPCIQYRYGFFLRNCRDITSFNFILPTASCLDELNRITGHLPRLCDGEGGGWYSRQVPLVWHRGPNTNPVYALVVRTSWAKLTFGERVCQLWLKPCFYWNGKTDKTCAGKEVKFWKSKDPLRLSKKETSAAEAYWPYHSQDAIYSIIMVNKEDADFLKTQTDDQDCLILYNYLREARLQLQPSQNEKEIIYCQYNKSGADQSIKIIHPINCGYYSCTQPRQRFFVDTTQIAVTNQCIYFTIDPDSPWQDYDYFCGLLNCTLLQYFIKIYCSYDQQGRMRFFSRSMASLPFALPPSFRFMQDLSLFVQSATFTRIWLYTFVRYANDGQKLMECIRSYDWHLGEKERAILNEYDLIYCKYAIQTDANLAGFSYCQSISWIDSFAKKKSGGALNVFASLLKISSLFQFAIDQMAYNAYKIPVNLQQEMENEL</sequence>